<reference evidence="6" key="2">
    <citation type="submission" date="2021-04" db="EMBL/GenBank/DDBJ databases">
        <authorList>
            <person name="Gilroy R."/>
        </authorList>
    </citation>
    <scope>NUCLEOTIDE SEQUENCE</scope>
    <source>
        <strain evidence="6">CHK172-16539</strain>
    </source>
</reference>
<sequence>MTKKPNIVLMVVDQMRFDAMGANGNPIISTPNLDMMAEQGHNFNNAYAAVPSCIPARAALMTGMSQENHGRVGYEDGVYWDYEQTLGSTFKEAGYQTQVIGKMHVFPERNRLGFDHVELHDGHLHANRNQNKKHLTQYTGSDDYLRWLKEKKGMAADIIDDGLDCNSWVARPYGSSLTDEESRTST</sequence>
<gene>
    <name evidence="6" type="ORF">IAA20_00830</name>
</gene>
<evidence type="ECO:0000313" key="7">
    <source>
        <dbReference type="Proteomes" id="UP000824063"/>
    </source>
</evidence>
<dbReference type="InterPro" id="IPR017850">
    <property type="entry name" value="Alkaline_phosphatase_core_sf"/>
</dbReference>
<dbReference type="PROSITE" id="PS00149">
    <property type="entry name" value="SULFATASE_2"/>
    <property type="match status" value="1"/>
</dbReference>
<comment type="similarity">
    <text evidence="1">Belongs to the sulfatase family.</text>
</comment>
<protein>
    <submittedName>
        <fullName evidence="6">Sulfatase-like hydrolase/transferase</fullName>
    </submittedName>
</protein>
<comment type="caution">
    <text evidence="6">The sequence shown here is derived from an EMBL/GenBank/DDBJ whole genome shotgun (WGS) entry which is preliminary data.</text>
</comment>
<dbReference type="InterPro" id="IPR050738">
    <property type="entry name" value="Sulfatase"/>
</dbReference>
<dbReference type="GO" id="GO:0004065">
    <property type="term" value="F:arylsulfatase activity"/>
    <property type="evidence" value="ECO:0007669"/>
    <property type="project" value="TreeGrafter"/>
</dbReference>
<proteinExistence type="inferred from homology"/>
<evidence type="ECO:0000256" key="1">
    <source>
        <dbReference type="ARBA" id="ARBA00008779"/>
    </source>
</evidence>
<keyword evidence="4" id="KW-0106">Calcium</keyword>
<dbReference type="GO" id="GO:0046872">
    <property type="term" value="F:metal ion binding"/>
    <property type="evidence" value="ECO:0007669"/>
    <property type="project" value="UniProtKB-KW"/>
</dbReference>
<dbReference type="SUPFAM" id="SSF53649">
    <property type="entry name" value="Alkaline phosphatase-like"/>
    <property type="match status" value="1"/>
</dbReference>
<dbReference type="PANTHER" id="PTHR42693:SF33">
    <property type="entry name" value="ARYLSULFATASE"/>
    <property type="match status" value="1"/>
</dbReference>
<dbReference type="Proteomes" id="UP000824063">
    <property type="component" value="Unassembled WGS sequence"/>
</dbReference>
<keyword evidence="3 6" id="KW-0378">Hydrolase</keyword>
<dbReference type="InterPro" id="IPR000917">
    <property type="entry name" value="Sulfatase_N"/>
</dbReference>
<evidence type="ECO:0000259" key="5">
    <source>
        <dbReference type="Pfam" id="PF00884"/>
    </source>
</evidence>
<feature type="domain" description="Sulfatase N-terminal" evidence="5">
    <location>
        <begin position="5"/>
        <end position="125"/>
    </location>
</feature>
<dbReference type="EMBL" id="DXBN01000020">
    <property type="protein sequence ID" value="HIZ52474.1"/>
    <property type="molecule type" value="Genomic_DNA"/>
</dbReference>
<dbReference type="AlphaFoldDB" id="A0A9D2F4Q5"/>
<name>A0A9D2F4Q5_9ENTE</name>
<accession>A0A9D2F4Q5</accession>
<evidence type="ECO:0000313" key="6">
    <source>
        <dbReference type="EMBL" id="HIZ52474.1"/>
    </source>
</evidence>
<keyword evidence="2" id="KW-0479">Metal-binding</keyword>
<dbReference type="PANTHER" id="PTHR42693">
    <property type="entry name" value="ARYLSULFATASE FAMILY MEMBER"/>
    <property type="match status" value="1"/>
</dbReference>
<evidence type="ECO:0000256" key="3">
    <source>
        <dbReference type="ARBA" id="ARBA00022801"/>
    </source>
</evidence>
<reference evidence="6" key="1">
    <citation type="journal article" date="2021" name="PeerJ">
        <title>Extensive microbial diversity within the chicken gut microbiome revealed by metagenomics and culture.</title>
        <authorList>
            <person name="Gilroy R."/>
            <person name="Ravi A."/>
            <person name="Getino M."/>
            <person name="Pursley I."/>
            <person name="Horton D.L."/>
            <person name="Alikhan N.F."/>
            <person name="Baker D."/>
            <person name="Gharbi K."/>
            <person name="Hall N."/>
            <person name="Watson M."/>
            <person name="Adriaenssens E.M."/>
            <person name="Foster-Nyarko E."/>
            <person name="Jarju S."/>
            <person name="Secka A."/>
            <person name="Antonio M."/>
            <person name="Oren A."/>
            <person name="Chaudhuri R.R."/>
            <person name="La Ragione R."/>
            <person name="Hildebrand F."/>
            <person name="Pallen M.J."/>
        </authorList>
    </citation>
    <scope>NUCLEOTIDE SEQUENCE</scope>
    <source>
        <strain evidence="6">CHK172-16539</strain>
    </source>
</reference>
<dbReference type="InterPro" id="IPR024607">
    <property type="entry name" value="Sulfatase_CS"/>
</dbReference>
<evidence type="ECO:0000256" key="4">
    <source>
        <dbReference type="ARBA" id="ARBA00022837"/>
    </source>
</evidence>
<evidence type="ECO:0000256" key="2">
    <source>
        <dbReference type="ARBA" id="ARBA00022723"/>
    </source>
</evidence>
<organism evidence="6 7">
    <name type="scientific">Candidatus Enterococcus avicola</name>
    <dbReference type="NCBI Taxonomy" id="2838561"/>
    <lineage>
        <taxon>Bacteria</taxon>
        <taxon>Bacillati</taxon>
        <taxon>Bacillota</taxon>
        <taxon>Bacilli</taxon>
        <taxon>Lactobacillales</taxon>
        <taxon>Enterococcaceae</taxon>
        <taxon>Enterococcus</taxon>
    </lineage>
</organism>
<dbReference type="Gene3D" id="3.40.720.10">
    <property type="entry name" value="Alkaline Phosphatase, subunit A"/>
    <property type="match status" value="1"/>
</dbReference>
<dbReference type="Pfam" id="PF00884">
    <property type="entry name" value="Sulfatase"/>
    <property type="match status" value="1"/>
</dbReference>